<dbReference type="Proteomes" id="UP000254168">
    <property type="component" value="Unassembled WGS sequence"/>
</dbReference>
<sequence length="201" mass="21243">MPGELCDLATGPFTWLRSSLPGCGALVRPPSRDTPQVRPCRLRRGIHAAQGPATVSGQGPVERVGVHGKSGAGCVSFDREASVSPLVQASLQIAFQVSAEHLSGAVSSPVAGPCGGMDAATEPPGTGSRRVPQAVRAPRPRLARLLTICKNTAANRKPGVFLKAPRPARDWLDTAKRATWRSCPATPLHGPRCRGRRRFHA</sequence>
<proteinExistence type="predicted"/>
<accession>A0AA46H9L6</accession>
<dbReference type="EMBL" id="UIHB01000001">
    <property type="protein sequence ID" value="SUZ27175.1"/>
    <property type="molecule type" value="Genomic_DNA"/>
</dbReference>
<reference evidence="1 2" key="1">
    <citation type="submission" date="2018-06" db="EMBL/GenBank/DDBJ databases">
        <authorList>
            <person name="Pothier F. J."/>
        </authorList>
    </citation>
    <scope>NUCLEOTIDE SEQUENCE [LARGE SCALE GENOMIC DNA]</scope>
    <source>
        <strain evidence="1 2">CPBF 424</strain>
    </source>
</reference>
<evidence type="ECO:0000313" key="2">
    <source>
        <dbReference type="Proteomes" id="UP000254168"/>
    </source>
</evidence>
<evidence type="ECO:0000313" key="1">
    <source>
        <dbReference type="EMBL" id="SUZ27175.1"/>
    </source>
</evidence>
<organism evidence="1 2">
    <name type="scientific">Xanthomonas euroxanthea</name>
    <dbReference type="NCBI Taxonomy" id="2259622"/>
    <lineage>
        <taxon>Bacteria</taxon>
        <taxon>Pseudomonadati</taxon>
        <taxon>Pseudomonadota</taxon>
        <taxon>Gammaproteobacteria</taxon>
        <taxon>Lysobacterales</taxon>
        <taxon>Lysobacteraceae</taxon>
        <taxon>Xanthomonas</taxon>
    </lineage>
</organism>
<name>A0AA46H9L6_9XANT</name>
<gene>
    <name evidence="1" type="ORF">CPBF424_09400</name>
</gene>
<protein>
    <submittedName>
        <fullName evidence="1">Uncharacterized protein</fullName>
    </submittedName>
</protein>
<dbReference type="AlphaFoldDB" id="A0AA46H9L6"/>
<keyword evidence="2" id="KW-1185">Reference proteome</keyword>
<comment type="caution">
    <text evidence="1">The sequence shown here is derived from an EMBL/GenBank/DDBJ whole genome shotgun (WGS) entry which is preliminary data.</text>
</comment>